<proteinExistence type="predicted"/>
<protein>
    <submittedName>
        <fullName evidence="1">Uncharacterized protein</fullName>
    </submittedName>
</protein>
<dbReference type="OMA" id="TNLYLAW"/>
<reference evidence="1" key="1">
    <citation type="journal article" date="2017" name="Nature">
        <title>The genome of Chenopodium quinoa.</title>
        <authorList>
            <person name="Jarvis D.E."/>
            <person name="Ho Y.S."/>
            <person name="Lightfoot D.J."/>
            <person name="Schmoeckel S.M."/>
            <person name="Li B."/>
            <person name="Borm T.J.A."/>
            <person name="Ohyanagi H."/>
            <person name="Mineta K."/>
            <person name="Michell C.T."/>
            <person name="Saber N."/>
            <person name="Kharbatia N.M."/>
            <person name="Rupper R.R."/>
            <person name="Sharp A.R."/>
            <person name="Dally N."/>
            <person name="Boughton B.A."/>
            <person name="Woo Y.H."/>
            <person name="Gao G."/>
            <person name="Schijlen E.G.W.M."/>
            <person name="Guo X."/>
            <person name="Momin A.A."/>
            <person name="Negrao S."/>
            <person name="Al-Babili S."/>
            <person name="Gehring C."/>
            <person name="Roessner U."/>
            <person name="Jung C."/>
            <person name="Murphy K."/>
            <person name="Arold S.T."/>
            <person name="Gojobori T."/>
            <person name="van der Linden C.G."/>
            <person name="van Loo E.N."/>
            <person name="Jellen E.N."/>
            <person name="Maughan P.J."/>
            <person name="Tester M."/>
        </authorList>
    </citation>
    <scope>NUCLEOTIDE SEQUENCE [LARGE SCALE GENOMIC DNA]</scope>
    <source>
        <strain evidence="1">cv. PI 614886</strain>
    </source>
</reference>
<organism evidence="1 2">
    <name type="scientific">Chenopodium quinoa</name>
    <name type="common">Quinoa</name>
    <dbReference type="NCBI Taxonomy" id="63459"/>
    <lineage>
        <taxon>Eukaryota</taxon>
        <taxon>Viridiplantae</taxon>
        <taxon>Streptophyta</taxon>
        <taxon>Embryophyta</taxon>
        <taxon>Tracheophyta</taxon>
        <taxon>Spermatophyta</taxon>
        <taxon>Magnoliopsida</taxon>
        <taxon>eudicotyledons</taxon>
        <taxon>Gunneridae</taxon>
        <taxon>Pentapetalae</taxon>
        <taxon>Caryophyllales</taxon>
        <taxon>Chenopodiaceae</taxon>
        <taxon>Chenopodioideae</taxon>
        <taxon>Atripliceae</taxon>
        <taxon>Chenopodium</taxon>
    </lineage>
</organism>
<dbReference type="Proteomes" id="UP000596660">
    <property type="component" value="Unplaced"/>
</dbReference>
<name>A0A803NAP9_CHEQI</name>
<evidence type="ECO:0000313" key="1">
    <source>
        <dbReference type="EnsemblPlants" id="AUR62043089-RA:cds"/>
    </source>
</evidence>
<reference evidence="1" key="2">
    <citation type="submission" date="2021-03" db="UniProtKB">
        <authorList>
            <consortium name="EnsemblPlants"/>
        </authorList>
    </citation>
    <scope>IDENTIFICATION</scope>
</reference>
<dbReference type="AlphaFoldDB" id="A0A803NAP9"/>
<dbReference type="EnsemblPlants" id="AUR62043089-RA">
    <property type="protein sequence ID" value="AUR62043089-RA:cds"/>
    <property type="gene ID" value="AUR62043089"/>
</dbReference>
<accession>A0A803NAP9</accession>
<dbReference type="Gramene" id="AUR62043089-RA">
    <property type="protein sequence ID" value="AUR62043089-RA:cds"/>
    <property type="gene ID" value="AUR62043089"/>
</dbReference>
<evidence type="ECO:0000313" key="2">
    <source>
        <dbReference type="Proteomes" id="UP000596660"/>
    </source>
</evidence>
<keyword evidence="2" id="KW-1185">Reference proteome</keyword>
<sequence>MAKPTKFHPTLTITNVKTLIPFTLDVGHGMYHSWAALFKVLVRVHDLHHHIIPPTEEKEATAYAASKAANRALWKRLDAAVLQ</sequence>